<dbReference type="Pfam" id="PF04233">
    <property type="entry name" value="Phage_Mu_F"/>
    <property type="match status" value="1"/>
</dbReference>
<sequence>MARNSPIQRLRDGVAKRLWSGDVVEDAGHVDDRGGQVYHRGQNEWSRTEVAVSKDDNGMRRGSVPEHIESPIKGRQRSYNPLSLRQLAQSGVVQSNMAAILGDLESVPWSVVPIDEETSVASGVIDEAERALEDPNPNPESFDDINSMLARDLLEVGNCVSVTNLQVEGRRAEAVPLDPNTFTADWDNHRILQRFYQYPRAEQRWGNPEELDREIVMWGVFQPTQTRAGIYGYSPVEMVSRFINIMGGLVDKEIRELEEGMPSGLITLIGDEWSDRDYEKFETYWENEVKGEQMKHPYTRGKADFVPFNMTYDELQVLDRQQWYAKLVASAFRTPISETGLAIGEEMTRATDVSQRQKYKKRALGAIINNLEQLWTTQYLHRWFSEDIKLQFDPGRDIMEKREIAETNKLKLESGVTTVNEIREERGLDPVEWGDKPGTPQTRSSSGSSGNDGGGLTPEGENQNSQGPGGEGLQQNQTPTNDGGDTGFSDGGQDAAAAKSYAGDEGYWLPEGAEVVSKKALRETDDYRQFSFQPGEIEALQEDVEDVYESAIDDVRRQIKGNQQLLRYPTENHQGKSPKEVAAQKNLPELMKLVKQVIGIGFAEDVRDVVVEHKVEKITDGEQSILSELRQAGLSIEDVDLDQVRDRVVERIRDRTLKITKPISQRLEDDLREVLQTAWTEGHRITTVEENIEDLSEQWTGYEAERLARDQLGKAAKEGRTEYAEATGDEVGGWARTWIDSSDHRVRPSHRDMDGVTVGPGESWTVDYTKDGGPPAVDEKFPGASVWGIMCRCDFTLAPQTTVSKVRKWAADPSRRMEEVAAEKGQSIDRVLLRAELGPESRTAAAKRLGVSKQTLYDWLHDSGLYDR</sequence>
<evidence type="ECO:0000313" key="3">
    <source>
        <dbReference type="EMBL" id="EMA42666.1"/>
    </source>
</evidence>
<evidence type="ECO:0000313" key="4">
    <source>
        <dbReference type="Proteomes" id="UP000011669"/>
    </source>
</evidence>
<protein>
    <submittedName>
        <fullName evidence="3">Phage putative head morphogenesis protein, SPP1 gp7 family</fullName>
    </submittedName>
</protein>
<dbReference type="Pfam" id="PF04860">
    <property type="entry name" value="Phage_portal"/>
    <property type="match status" value="1"/>
</dbReference>
<organism evidence="3 4">
    <name type="scientific">Halococcus saccharolyticus DSM 5350</name>
    <dbReference type="NCBI Taxonomy" id="1227455"/>
    <lineage>
        <taxon>Archaea</taxon>
        <taxon>Methanobacteriati</taxon>
        <taxon>Methanobacteriota</taxon>
        <taxon>Stenosarchaea group</taxon>
        <taxon>Halobacteria</taxon>
        <taxon>Halobacteriales</taxon>
        <taxon>Halococcaceae</taxon>
        <taxon>Halococcus</taxon>
    </lineage>
</organism>
<dbReference type="STRING" id="1227455.C449_16028"/>
<feature type="compositionally biased region" description="Basic and acidic residues" evidence="1">
    <location>
        <begin position="421"/>
        <end position="435"/>
    </location>
</feature>
<name>M0MA93_9EURY</name>
<evidence type="ECO:0000259" key="2">
    <source>
        <dbReference type="Pfam" id="PF04233"/>
    </source>
</evidence>
<reference evidence="3 4" key="1">
    <citation type="journal article" date="2014" name="PLoS Genet.">
        <title>Phylogenetically driven sequencing of extremely halophilic archaea reveals strategies for static and dynamic osmo-response.</title>
        <authorList>
            <person name="Becker E.A."/>
            <person name="Seitzer P.M."/>
            <person name="Tritt A."/>
            <person name="Larsen D."/>
            <person name="Krusor M."/>
            <person name="Yao A.I."/>
            <person name="Wu D."/>
            <person name="Madern D."/>
            <person name="Eisen J.A."/>
            <person name="Darling A.E."/>
            <person name="Facciotti M.T."/>
        </authorList>
    </citation>
    <scope>NUCLEOTIDE SEQUENCE [LARGE SCALE GENOMIC DNA]</scope>
    <source>
        <strain evidence="3 4">DSM 5350</strain>
    </source>
</reference>
<dbReference type="Proteomes" id="UP000011669">
    <property type="component" value="Unassembled WGS sequence"/>
</dbReference>
<dbReference type="AlphaFoldDB" id="M0MA93"/>
<dbReference type="RefSeq" id="WP_006079061.1">
    <property type="nucleotide sequence ID" value="NZ_AOMD01000033.1"/>
</dbReference>
<dbReference type="InParanoid" id="M0MA93"/>
<comment type="caution">
    <text evidence="3">The sequence shown here is derived from an EMBL/GenBank/DDBJ whole genome shotgun (WGS) entry which is preliminary data.</text>
</comment>
<feature type="region of interest" description="Disordered" evidence="1">
    <location>
        <begin position="421"/>
        <end position="498"/>
    </location>
</feature>
<dbReference type="InterPro" id="IPR006944">
    <property type="entry name" value="Phage/GTA_portal"/>
</dbReference>
<dbReference type="EMBL" id="AOMD01000033">
    <property type="protein sequence ID" value="EMA42666.1"/>
    <property type="molecule type" value="Genomic_DNA"/>
</dbReference>
<evidence type="ECO:0000256" key="1">
    <source>
        <dbReference type="SAM" id="MobiDB-lite"/>
    </source>
</evidence>
<gene>
    <name evidence="3" type="ORF">C449_16028</name>
</gene>
<dbReference type="OrthoDB" id="387744at2157"/>
<accession>M0MA93</accession>
<feature type="compositionally biased region" description="Polar residues" evidence="1">
    <location>
        <begin position="473"/>
        <end position="483"/>
    </location>
</feature>
<dbReference type="InterPro" id="IPR006528">
    <property type="entry name" value="Phage_head_morphogenesis_dom"/>
</dbReference>
<feature type="domain" description="Phage head morphogenesis" evidence="2">
    <location>
        <begin position="670"/>
        <end position="794"/>
    </location>
</feature>
<keyword evidence="4" id="KW-1185">Reference proteome</keyword>
<dbReference type="PATRIC" id="fig|1227455.4.peg.3261"/>
<proteinExistence type="predicted"/>